<gene>
    <name evidence="1" type="ORF">CEXT_221341</name>
</gene>
<reference evidence="1 2" key="1">
    <citation type="submission" date="2021-06" db="EMBL/GenBank/DDBJ databases">
        <title>Caerostris extrusa draft genome.</title>
        <authorList>
            <person name="Kono N."/>
            <person name="Arakawa K."/>
        </authorList>
    </citation>
    <scope>NUCLEOTIDE SEQUENCE [LARGE SCALE GENOMIC DNA]</scope>
</reference>
<dbReference type="Proteomes" id="UP001054945">
    <property type="component" value="Unassembled WGS sequence"/>
</dbReference>
<proteinExistence type="predicted"/>
<organism evidence="1 2">
    <name type="scientific">Caerostris extrusa</name>
    <name type="common">Bark spider</name>
    <name type="synonym">Caerostris bankana</name>
    <dbReference type="NCBI Taxonomy" id="172846"/>
    <lineage>
        <taxon>Eukaryota</taxon>
        <taxon>Metazoa</taxon>
        <taxon>Ecdysozoa</taxon>
        <taxon>Arthropoda</taxon>
        <taxon>Chelicerata</taxon>
        <taxon>Arachnida</taxon>
        <taxon>Araneae</taxon>
        <taxon>Araneomorphae</taxon>
        <taxon>Entelegynae</taxon>
        <taxon>Araneoidea</taxon>
        <taxon>Araneidae</taxon>
        <taxon>Caerostris</taxon>
    </lineage>
</organism>
<evidence type="ECO:0000313" key="1">
    <source>
        <dbReference type="EMBL" id="GIY54263.1"/>
    </source>
</evidence>
<protein>
    <submittedName>
        <fullName evidence="1">Uncharacterized protein</fullName>
    </submittedName>
</protein>
<evidence type="ECO:0000313" key="2">
    <source>
        <dbReference type="Proteomes" id="UP001054945"/>
    </source>
</evidence>
<dbReference type="AlphaFoldDB" id="A0AAV4U8Y9"/>
<sequence>MNSLDVLADKNTALILKWALVKLENCSSSFESKILRYLKNSLSHRITTGRRFMKRHASQYHFPNKSCKGLFFLLTGPLTGRQNSARRFEISQMFAHNEDCRKRAAGAIQFHTQTHLSFGS</sequence>
<accession>A0AAV4U8Y9</accession>
<keyword evidence="2" id="KW-1185">Reference proteome</keyword>
<name>A0AAV4U8Y9_CAEEX</name>
<comment type="caution">
    <text evidence="1">The sequence shown here is derived from an EMBL/GenBank/DDBJ whole genome shotgun (WGS) entry which is preliminary data.</text>
</comment>
<dbReference type="EMBL" id="BPLR01012489">
    <property type="protein sequence ID" value="GIY54263.1"/>
    <property type="molecule type" value="Genomic_DNA"/>
</dbReference>